<dbReference type="AlphaFoldDB" id="A0AAN6WUH8"/>
<keyword evidence="3" id="KW-1185">Reference proteome</keyword>
<name>A0AAN6WUH8_9PEZI</name>
<comment type="caution">
    <text evidence="2">The sequence shown here is derived from an EMBL/GenBank/DDBJ whole genome shotgun (WGS) entry which is preliminary data.</text>
</comment>
<evidence type="ECO:0000256" key="1">
    <source>
        <dbReference type="SAM" id="SignalP"/>
    </source>
</evidence>
<dbReference type="EMBL" id="MU864398">
    <property type="protein sequence ID" value="KAK4187726.1"/>
    <property type="molecule type" value="Genomic_DNA"/>
</dbReference>
<feature type="chain" id="PRO_5042975070" description="Secreted protein" evidence="1">
    <location>
        <begin position="24"/>
        <end position="322"/>
    </location>
</feature>
<organism evidence="2 3">
    <name type="scientific">Podospora australis</name>
    <dbReference type="NCBI Taxonomy" id="1536484"/>
    <lineage>
        <taxon>Eukaryota</taxon>
        <taxon>Fungi</taxon>
        <taxon>Dikarya</taxon>
        <taxon>Ascomycota</taxon>
        <taxon>Pezizomycotina</taxon>
        <taxon>Sordariomycetes</taxon>
        <taxon>Sordariomycetidae</taxon>
        <taxon>Sordariales</taxon>
        <taxon>Podosporaceae</taxon>
        <taxon>Podospora</taxon>
    </lineage>
</organism>
<reference evidence="2" key="2">
    <citation type="submission" date="2023-05" db="EMBL/GenBank/DDBJ databases">
        <authorList>
            <consortium name="Lawrence Berkeley National Laboratory"/>
            <person name="Steindorff A."/>
            <person name="Hensen N."/>
            <person name="Bonometti L."/>
            <person name="Westerberg I."/>
            <person name="Brannstrom I.O."/>
            <person name="Guillou S."/>
            <person name="Cros-Aarteil S."/>
            <person name="Calhoun S."/>
            <person name="Haridas S."/>
            <person name="Kuo A."/>
            <person name="Mondo S."/>
            <person name="Pangilinan J."/>
            <person name="Riley R."/>
            <person name="Labutti K."/>
            <person name="Andreopoulos B."/>
            <person name="Lipzen A."/>
            <person name="Chen C."/>
            <person name="Yanf M."/>
            <person name="Daum C."/>
            <person name="Ng V."/>
            <person name="Clum A."/>
            <person name="Ohm R."/>
            <person name="Martin F."/>
            <person name="Silar P."/>
            <person name="Natvig D."/>
            <person name="Lalanne C."/>
            <person name="Gautier V."/>
            <person name="Ament-Velasquez S.L."/>
            <person name="Kruys A."/>
            <person name="Hutchinson M.I."/>
            <person name="Powell A.J."/>
            <person name="Barry K."/>
            <person name="Miller A.N."/>
            <person name="Grigoriev I.V."/>
            <person name="Debuchy R."/>
            <person name="Gladieux P."/>
            <person name="Thoren M.H."/>
            <person name="Johannesson H."/>
        </authorList>
    </citation>
    <scope>NUCLEOTIDE SEQUENCE</scope>
    <source>
        <strain evidence="2">PSN309</strain>
    </source>
</reference>
<feature type="signal peptide" evidence="1">
    <location>
        <begin position="1"/>
        <end position="23"/>
    </location>
</feature>
<proteinExistence type="predicted"/>
<protein>
    <recommendedName>
        <fullName evidence="4">Secreted protein</fullName>
    </recommendedName>
</protein>
<sequence>MASSFLPLFASAVVALFSWRTNAISVDSKPADMDLWGVSAANLTKYFDHPNATGIYHLHAPDISIAYADRRQFRDDWSLSIAVVADIPLDERAWATKEQRADRSFTGTKLTLQAPPRNSDNSSAAHISWTVCLIEYSPYFKKDVSALRRPNDDDNNSCSSILSQECIAAMEEDAIKKYTGSSPDFPCHCPSTDKLPACEGQMRWSGGCSARRHNATEINTQWLDGKYDWRFIGGDRTERGNITAYNELGSIAWPTIVLWGQSPNATTGGQGVRVNNTAKMVCMRAKNATQGSIAPATSGGRRNTVSTVTAGFVWIAIWMMLM</sequence>
<reference evidence="2" key="1">
    <citation type="journal article" date="2023" name="Mol. Phylogenet. Evol.">
        <title>Genome-scale phylogeny and comparative genomics of the fungal order Sordariales.</title>
        <authorList>
            <person name="Hensen N."/>
            <person name="Bonometti L."/>
            <person name="Westerberg I."/>
            <person name="Brannstrom I.O."/>
            <person name="Guillou S."/>
            <person name="Cros-Aarteil S."/>
            <person name="Calhoun S."/>
            <person name="Haridas S."/>
            <person name="Kuo A."/>
            <person name="Mondo S."/>
            <person name="Pangilinan J."/>
            <person name="Riley R."/>
            <person name="LaButti K."/>
            <person name="Andreopoulos B."/>
            <person name="Lipzen A."/>
            <person name="Chen C."/>
            <person name="Yan M."/>
            <person name="Daum C."/>
            <person name="Ng V."/>
            <person name="Clum A."/>
            <person name="Steindorff A."/>
            <person name="Ohm R.A."/>
            <person name="Martin F."/>
            <person name="Silar P."/>
            <person name="Natvig D.O."/>
            <person name="Lalanne C."/>
            <person name="Gautier V."/>
            <person name="Ament-Velasquez S.L."/>
            <person name="Kruys A."/>
            <person name="Hutchinson M.I."/>
            <person name="Powell A.J."/>
            <person name="Barry K."/>
            <person name="Miller A.N."/>
            <person name="Grigoriev I.V."/>
            <person name="Debuchy R."/>
            <person name="Gladieux P."/>
            <person name="Hiltunen Thoren M."/>
            <person name="Johannesson H."/>
        </authorList>
    </citation>
    <scope>NUCLEOTIDE SEQUENCE</scope>
    <source>
        <strain evidence="2">PSN309</strain>
    </source>
</reference>
<evidence type="ECO:0000313" key="2">
    <source>
        <dbReference type="EMBL" id="KAK4187726.1"/>
    </source>
</evidence>
<accession>A0AAN6WUH8</accession>
<evidence type="ECO:0008006" key="4">
    <source>
        <dbReference type="Google" id="ProtNLM"/>
    </source>
</evidence>
<dbReference type="Proteomes" id="UP001302126">
    <property type="component" value="Unassembled WGS sequence"/>
</dbReference>
<gene>
    <name evidence="2" type="ORF">QBC35DRAFT_221243</name>
</gene>
<keyword evidence="1" id="KW-0732">Signal</keyword>
<evidence type="ECO:0000313" key="3">
    <source>
        <dbReference type="Proteomes" id="UP001302126"/>
    </source>
</evidence>